<dbReference type="Gene3D" id="3.30.420.10">
    <property type="entry name" value="Ribonuclease H-like superfamily/Ribonuclease H"/>
    <property type="match status" value="1"/>
</dbReference>
<dbReference type="EMBL" id="CP144754">
    <property type="protein sequence ID" value="WVZ95672.1"/>
    <property type="molecule type" value="Genomic_DNA"/>
</dbReference>
<dbReference type="Gene3D" id="3.40.970.10">
    <property type="entry name" value="Ribonuclease H1, N-terminal domain"/>
    <property type="match status" value="1"/>
</dbReference>
<dbReference type="Proteomes" id="UP001341281">
    <property type="component" value="Chromosome 10"/>
</dbReference>
<evidence type="ECO:0000259" key="1">
    <source>
        <dbReference type="PROSITE" id="PS50879"/>
    </source>
</evidence>
<dbReference type="SUPFAM" id="SSF53098">
    <property type="entry name" value="Ribonuclease H-like"/>
    <property type="match status" value="1"/>
</dbReference>
<organism evidence="2 3">
    <name type="scientific">Paspalum notatum var. saurae</name>
    <dbReference type="NCBI Taxonomy" id="547442"/>
    <lineage>
        <taxon>Eukaryota</taxon>
        <taxon>Viridiplantae</taxon>
        <taxon>Streptophyta</taxon>
        <taxon>Embryophyta</taxon>
        <taxon>Tracheophyta</taxon>
        <taxon>Spermatophyta</taxon>
        <taxon>Magnoliopsida</taxon>
        <taxon>Liliopsida</taxon>
        <taxon>Poales</taxon>
        <taxon>Poaceae</taxon>
        <taxon>PACMAD clade</taxon>
        <taxon>Panicoideae</taxon>
        <taxon>Andropogonodae</taxon>
        <taxon>Paspaleae</taxon>
        <taxon>Paspalinae</taxon>
        <taxon>Paspalum</taxon>
    </lineage>
</organism>
<dbReference type="PROSITE" id="PS50879">
    <property type="entry name" value="RNASE_H_1"/>
    <property type="match status" value="1"/>
</dbReference>
<reference evidence="2 3" key="1">
    <citation type="submission" date="2024-02" db="EMBL/GenBank/DDBJ databases">
        <title>High-quality chromosome-scale genome assembly of Pensacola bahiagrass (Paspalum notatum Flugge var. saurae).</title>
        <authorList>
            <person name="Vega J.M."/>
            <person name="Podio M."/>
            <person name="Orjuela J."/>
            <person name="Siena L.A."/>
            <person name="Pessino S.C."/>
            <person name="Combes M.C."/>
            <person name="Mariac C."/>
            <person name="Albertini E."/>
            <person name="Pupilli F."/>
            <person name="Ortiz J.P.A."/>
            <person name="Leblanc O."/>
        </authorList>
    </citation>
    <scope>NUCLEOTIDE SEQUENCE [LARGE SCALE GENOMIC DNA]</scope>
    <source>
        <strain evidence="2">R1</strain>
        <tissue evidence="2">Leaf</tissue>
    </source>
</reference>
<evidence type="ECO:0000313" key="3">
    <source>
        <dbReference type="Proteomes" id="UP001341281"/>
    </source>
</evidence>
<evidence type="ECO:0000313" key="2">
    <source>
        <dbReference type="EMBL" id="WVZ95672.1"/>
    </source>
</evidence>
<dbReference type="InterPro" id="IPR012337">
    <property type="entry name" value="RNaseH-like_sf"/>
</dbReference>
<dbReference type="SUPFAM" id="SSF55658">
    <property type="entry name" value="L9 N-domain-like"/>
    <property type="match status" value="1"/>
</dbReference>
<gene>
    <name evidence="2" type="ORF">U9M48_041406</name>
</gene>
<dbReference type="InterPro" id="IPR037056">
    <property type="entry name" value="RNase_H1_N_sf"/>
</dbReference>
<feature type="domain" description="RNase H type-1" evidence="1">
    <location>
        <begin position="174"/>
        <end position="306"/>
    </location>
</feature>
<keyword evidence="3" id="KW-1185">Reference proteome</keyword>
<dbReference type="InterPro" id="IPR002156">
    <property type="entry name" value="RNaseH_domain"/>
</dbReference>
<dbReference type="InterPro" id="IPR036397">
    <property type="entry name" value="RNaseH_sf"/>
</dbReference>
<dbReference type="Pfam" id="PF13456">
    <property type="entry name" value="RVT_3"/>
    <property type="match status" value="1"/>
</dbReference>
<dbReference type="FunFam" id="3.30.420.10:FF:000076">
    <property type="entry name" value="RBR-type E3 ubiquitin transferase"/>
    <property type="match status" value="1"/>
</dbReference>
<dbReference type="InterPro" id="IPR009027">
    <property type="entry name" value="Ribosomal_bL9/RNase_H1_N"/>
</dbReference>
<dbReference type="GO" id="GO:0003676">
    <property type="term" value="F:nucleic acid binding"/>
    <property type="evidence" value="ECO:0007669"/>
    <property type="project" value="InterPro"/>
</dbReference>
<dbReference type="PANTHER" id="PTHR46387">
    <property type="entry name" value="POLYNUCLEOTIDYL TRANSFERASE, RIBONUCLEASE H-LIKE SUPERFAMILY PROTEIN"/>
    <property type="match status" value="1"/>
</dbReference>
<dbReference type="GO" id="GO:0004523">
    <property type="term" value="F:RNA-DNA hybrid ribonuclease activity"/>
    <property type="evidence" value="ECO:0007669"/>
    <property type="project" value="InterPro"/>
</dbReference>
<proteinExistence type="predicted"/>
<dbReference type="Pfam" id="PF01693">
    <property type="entry name" value="Cauli_VI"/>
    <property type="match status" value="1"/>
</dbReference>
<accession>A0AAQ3UT28</accession>
<protein>
    <recommendedName>
        <fullName evidence="1">RNase H type-1 domain-containing protein</fullName>
    </recommendedName>
</protein>
<sequence length="317" mass="35044">MVIWGCSSCLRGFITRGAWRHYPLLSPRRHVPLPIHFSSSSRRSTKKSATKAPVDSSREPFYVIRKGDVIGIYKTLSDCQAQVSNSVCDPSVTVYKGYSLRKETEEYLAARGLRNSVYTIDAADARDELFGDLVPCPFQQPDETTQSTLKRLQEMGTGPSEHPKVAEQEPLPDSKLSCILEFDGACKGNPGKSGAGVIVRRLDGSVIAILREGLGITTNNAAEYRALILGLNYASKKGFKYIRAQGDSKLVCNQQVQDLWRAKRDNMAVLCSKAKKLKGKFLTFQINHVLREFNSDADVQANIAVQLAADEVQELSV</sequence>
<name>A0AAQ3UT28_PASNO</name>
<dbReference type="InterPro" id="IPR011320">
    <property type="entry name" value="RNase_H1_N"/>
</dbReference>
<dbReference type="PANTHER" id="PTHR46387:SF2">
    <property type="entry name" value="RIBONUCLEASE HI"/>
    <property type="match status" value="1"/>
</dbReference>
<dbReference type="AlphaFoldDB" id="A0AAQ3UT28"/>
<dbReference type="CDD" id="cd09279">
    <property type="entry name" value="RNase_HI_like"/>
    <property type="match status" value="1"/>
</dbReference>